<dbReference type="EMBL" id="BAABRU010000005">
    <property type="protein sequence ID" value="GAA5527885.1"/>
    <property type="molecule type" value="Genomic_DNA"/>
</dbReference>
<sequence length="51" mass="5760">MRDEDPGVRGWESGVSESSKSVQSVAKHNLRDLRDLRGYNTLCPSRIKTDL</sequence>
<keyword evidence="3" id="KW-1185">Reference proteome</keyword>
<organism evidence="2 3">
    <name type="scientific">Herpetosiphon gulosus</name>
    <dbReference type="NCBI Taxonomy" id="1973496"/>
    <lineage>
        <taxon>Bacteria</taxon>
        <taxon>Bacillati</taxon>
        <taxon>Chloroflexota</taxon>
        <taxon>Chloroflexia</taxon>
        <taxon>Herpetosiphonales</taxon>
        <taxon>Herpetosiphonaceae</taxon>
        <taxon>Herpetosiphon</taxon>
    </lineage>
</organism>
<evidence type="ECO:0000256" key="1">
    <source>
        <dbReference type="SAM" id="MobiDB-lite"/>
    </source>
</evidence>
<name>A0ABP9WXF5_9CHLR</name>
<feature type="region of interest" description="Disordered" evidence="1">
    <location>
        <begin position="1"/>
        <end position="26"/>
    </location>
</feature>
<evidence type="ECO:0000313" key="3">
    <source>
        <dbReference type="Proteomes" id="UP001428290"/>
    </source>
</evidence>
<gene>
    <name evidence="2" type="ORF">Hgul01_01678</name>
</gene>
<evidence type="ECO:0000313" key="2">
    <source>
        <dbReference type="EMBL" id="GAA5527885.1"/>
    </source>
</evidence>
<feature type="compositionally biased region" description="Low complexity" evidence="1">
    <location>
        <begin position="13"/>
        <end position="25"/>
    </location>
</feature>
<proteinExistence type="predicted"/>
<dbReference type="Proteomes" id="UP001428290">
    <property type="component" value="Unassembled WGS sequence"/>
</dbReference>
<accession>A0ABP9WXF5</accession>
<protein>
    <submittedName>
        <fullName evidence="2">Uncharacterized protein</fullName>
    </submittedName>
</protein>
<comment type="caution">
    <text evidence="2">The sequence shown here is derived from an EMBL/GenBank/DDBJ whole genome shotgun (WGS) entry which is preliminary data.</text>
</comment>
<reference evidence="2 3" key="1">
    <citation type="submission" date="2024-02" db="EMBL/GenBank/DDBJ databases">
        <title>Herpetosiphon gulosus NBRC 112829.</title>
        <authorList>
            <person name="Ichikawa N."/>
            <person name="Katano-Makiyama Y."/>
            <person name="Hidaka K."/>
        </authorList>
    </citation>
    <scope>NUCLEOTIDE SEQUENCE [LARGE SCALE GENOMIC DNA]</scope>
    <source>
        <strain evidence="2 3">NBRC 112829</strain>
    </source>
</reference>